<protein>
    <submittedName>
        <fullName evidence="1">Uncharacterized protein</fullName>
    </submittedName>
</protein>
<evidence type="ECO:0000313" key="1">
    <source>
        <dbReference type="EMBL" id="SUS08258.1"/>
    </source>
</evidence>
<dbReference type="AlphaFoldDB" id="A0A380TJC2"/>
<reference evidence="1" key="1">
    <citation type="submission" date="2018-07" db="EMBL/GenBank/DDBJ databases">
        <authorList>
            <person name="Quirk P.G."/>
            <person name="Krulwich T.A."/>
        </authorList>
    </citation>
    <scope>NUCLEOTIDE SEQUENCE</scope>
</reference>
<name>A0A380TJC2_9ZZZZ</name>
<proteinExistence type="predicted"/>
<gene>
    <name evidence="1" type="ORF">DF3PB_6110004</name>
</gene>
<dbReference type="EMBL" id="UIDG01000570">
    <property type="protein sequence ID" value="SUS08258.1"/>
    <property type="molecule type" value="Genomic_DNA"/>
</dbReference>
<sequence>MALKASFNDFLRFMKEAGRGSDRAHNSEALFAQFLEWRARQQAQQPSVAAPAASSVPSR</sequence>
<accession>A0A380TJC2</accession>
<organism evidence="1">
    <name type="scientific">metagenome</name>
    <dbReference type="NCBI Taxonomy" id="256318"/>
    <lineage>
        <taxon>unclassified sequences</taxon>
        <taxon>metagenomes</taxon>
    </lineage>
</organism>